<protein>
    <submittedName>
        <fullName evidence="1">Uncharacterized protein</fullName>
    </submittedName>
</protein>
<dbReference type="Proteomes" id="UP000664654">
    <property type="component" value="Unassembled WGS sequence"/>
</dbReference>
<proteinExistence type="predicted"/>
<accession>A0A939DU92</accession>
<name>A0A939DU92_9ALTE</name>
<gene>
    <name evidence="1" type="ORF">J0A66_22440</name>
</gene>
<dbReference type="EMBL" id="JAFKCV010000250">
    <property type="protein sequence ID" value="MBN7827996.1"/>
    <property type="molecule type" value="Genomic_DNA"/>
</dbReference>
<comment type="caution">
    <text evidence="1">The sequence shown here is derived from an EMBL/GenBank/DDBJ whole genome shotgun (WGS) entry which is preliminary data.</text>
</comment>
<sequence length="101" mass="11817">MLWHDQRYVWFVPKVAPSKHWVAKILVEVLVAHDLADIGKKNELELARVHWHAKEMATIQTKTNLWVMTKILVEVLVAHDLADIGKKDELELARVHWHAKE</sequence>
<feature type="non-terminal residue" evidence="1">
    <location>
        <position position="101"/>
    </location>
</feature>
<dbReference type="AlphaFoldDB" id="A0A939DU92"/>
<evidence type="ECO:0000313" key="1">
    <source>
        <dbReference type="EMBL" id="MBN7827996.1"/>
    </source>
</evidence>
<organism evidence="1 2">
    <name type="scientific">Bowmanella dokdonensis</name>
    <dbReference type="NCBI Taxonomy" id="751969"/>
    <lineage>
        <taxon>Bacteria</taxon>
        <taxon>Pseudomonadati</taxon>
        <taxon>Pseudomonadota</taxon>
        <taxon>Gammaproteobacteria</taxon>
        <taxon>Alteromonadales</taxon>
        <taxon>Alteromonadaceae</taxon>
        <taxon>Bowmanella</taxon>
    </lineage>
</organism>
<evidence type="ECO:0000313" key="2">
    <source>
        <dbReference type="Proteomes" id="UP000664654"/>
    </source>
</evidence>
<keyword evidence="2" id="KW-1185">Reference proteome</keyword>
<reference evidence="1" key="1">
    <citation type="submission" date="2021-03" db="EMBL/GenBank/DDBJ databases">
        <title>novel species isolated from a fishpond in China.</title>
        <authorList>
            <person name="Lu H."/>
            <person name="Cai Z."/>
        </authorList>
    </citation>
    <scope>NUCLEOTIDE SEQUENCE</scope>
    <source>
        <strain evidence="1">JCM 30855</strain>
    </source>
</reference>